<dbReference type="Pfam" id="PF03729">
    <property type="entry name" value="DUF308"/>
    <property type="match status" value="1"/>
</dbReference>
<dbReference type="AlphaFoldDB" id="A0A328NIV5"/>
<comment type="caution">
    <text evidence="2">The sequence shown here is derived from an EMBL/GenBank/DDBJ whole genome shotgun (WGS) entry which is preliminary data.</text>
</comment>
<sequence length="70" mass="7189">MTNERVRSVGGFTMRILGVLAIVVGVLAIVSSLSQGNLVGVILGVVFIVGGAFLLKRSGAAATPRPRSTH</sequence>
<dbReference type="InterPro" id="IPR005325">
    <property type="entry name" value="DUF308_memb"/>
</dbReference>
<accession>A0A328NIV5</accession>
<dbReference type="Proteomes" id="UP000249419">
    <property type="component" value="Unassembled WGS sequence"/>
</dbReference>
<gene>
    <name evidence="2" type="ORF">PSN13_04091</name>
</gene>
<proteinExistence type="predicted"/>
<organism evidence="2 3">
    <name type="scientific">Micromonospora saelicesensis</name>
    <dbReference type="NCBI Taxonomy" id="285676"/>
    <lineage>
        <taxon>Bacteria</taxon>
        <taxon>Bacillati</taxon>
        <taxon>Actinomycetota</taxon>
        <taxon>Actinomycetes</taxon>
        <taxon>Micromonosporales</taxon>
        <taxon>Micromonosporaceae</taxon>
        <taxon>Micromonospora</taxon>
    </lineage>
</organism>
<keyword evidence="1" id="KW-0472">Membrane</keyword>
<evidence type="ECO:0000256" key="1">
    <source>
        <dbReference type="SAM" id="Phobius"/>
    </source>
</evidence>
<keyword evidence="1" id="KW-1133">Transmembrane helix</keyword>
<reference evidence="2 3" key="1">
    <citation type="submission" date="2018-03" db="EMBL/GenBank/DDBJ databases">
        <title>Defining the species Micromonospora saelicesensis and Micromonospora noduli under the framework of genomics.</title>
        <authorList>
            <person name="Riesco R."/>
            <person name="Trujillo M.E."/>
        </authorList>
    </citation>
    <scope>NUCLEOTIDE SEQUENCE [LARGE SCALE GENOMIC DNA]</scope>
    <source>
        <strain evidence="2 3">PSN13</strain>
    </source>
</reference>
<feature type="transmembrane region" description="Helical" evidence="1">
    <location>
        <begin position="36"/>
        <end position="55"/>
    </location>
</feature>
<evidence type="ECO:0000313" key="2">
    <source>
        <dbReference type="EMBL" id="RAO31527.1"/>
    </source>
</evidence>
<name>A0A328NIV5_9ACTN</name>
<evidence type="ECO:0000313" key="3">
    <source>
        <dbReference type="Proteomes" id="UP000249419"/>
    </source>
</evidence>
<feature type="transmembrane region" description="Helical" evidence="1">
    <location>
        <begin position="12"/>
        <end position="30"/>
    </location>
</feature>
<dbReference type="EMBL" id="PYAG01000020">
    <property type="protein sequence ID" value="RAO31527.1"/>
    <property type="molecule type" value="Genomic_DNA"/>
</dbReference>
<keyword evidence="1" id="KW-0812">Transmembrane</keyword>
<protein>
    <submittedName>
        <fullName evidence="2">Uncharacterized protein</fullName>
    </submittedName>
</protein>